<gene>
    <name evidence="1" type="ORF">FZD47_20240</name>
</gene>
<dbReference type="AlphaFoldDB" id="A0A5D4SEK3"/>
<reference evidence="1 2" key="1">
    <citation type="submission" date="2019-08" db="EMBL/GenBank/DDBJ databases">
        <title>Bacillus genomes from the desert of Cuatro Cienegas, Coahuila.</title>
        <authorList>
            <person name="Olmedo-Alvarez G."/>
        </authorList>
    </citation>
    <scope>NUCLEOTIDE SEQUENCE [LARGE SCALE GENOMIC DNA]</scope>
    <source>
        <strain evidence="1 2">CH37_1T</strain>
    </source>
</reference>
<accession>A0A5D4SEK3</accession>
<sequence length="227" mass="26336">MKTGKNLEYTLNSLPEIAAVIKENELWFKKIEIEYRKDTRLLIVRLKGSGSMNLSSNYTDMVTEQLRLLDDLYVQPLLKHAKTGFLISTEVNGQGRFTLSEVNLKLKVHRGNSTSYLDACGRPLRILMPFSLYILNIEFIGNRNKLDLITAEIRISSEELIEVLEDPLIAPRARKHWESIAHIVYLESQEQYRYEVNVPVIEGEIYWENKVSTLQFTMTNIKTKKVQ</sequence>
<proteinExistence type="predicted"/>
<evidence type="ECO:0000313" key="1">
    <source>
        <dbReference type="EMBL" id="TYS60544.1"/>
    </source>
</evidence>
<dbReference type="RefSeq" id="WP_148950689.1">
    <property type="nucleotide sequence ID" value="NZ_VTES01000006.1"/>
</dbReference>
<dbReference type="Proteomes" id="UP000323732">
    <property type="component" value="Unassembled WGS sequence"/>
</dbReference>
<evidence type="ECO:0000313" key="2">
    <source>
        <dbReference type="Proteomes" id="UP000323732"/>
    </source>
</evidence>
<comment type="caution">
    <text evidence="1">The sequence shown here is derived from an EMBL/GenBank/DDBJ whole genome shotgun (WGS) entry which is preliminary data.</text>
</comment>
<protein>
    <submittedName>
        <fullName evidence="1">Uncharacterized protein</fullName>
    </submittedName>
</protein>
<organism evidence="1 2">
    <name type="scientific">Bacillus infantis</name>
    <dbReference type="NCBI Taxonomy" id="324767"/>
    <lineage>
        <taxon>Bacteria</taxon>
        <taxon>Bacillati</taxon>
        <taxon>Bacillota</taxon>
        <taxon>Bacilli</taxon>
        <taxon>Bacillales</taxon>
        <taxon>Bacillaceae</taxon>
        <taxon>Bacillus</taxon>
    </lineage>
</organism>
<dbReference type="EMBL" id="VTES01000006">
    <property type="protein sequence ID" value="TYS60544.1"/>
    <property type="molecule type" value="Genomic_DNA"/>
</dbReference>
<name>A0A5D4SEK3_9BACI</name>